<comment type="caution">
    <text evidence="9">The sequence shown here is derived from an EMBL/GenBank/DDBJ whole genome shotgun (WGS) entry which is preliminary data.</text>
</comment>
<evidence type="ECO:0000256" key="1">
    <source>
        <dbReference type="ARBA" id="ARBA00001947"/>
    </source>
</evidence>
<sequence length="653" mass="72821">MKKTHQLLLALFGCILFTSTSLLLPNLILSISPSVAATPTTKSQNIHKSPIFQHHKLFQGEKVGNKAEDTTNFTKSKSQIVATLLQKQGNLKSGDSVITDDSTFYDQYKFSVSKNQSIKIYLESQDFDTYLMLLDAQGNKLAENDDRGEDSSNSFLHVALPNQNTYRVVVNSYQPQSQGKYNLRIVEDNLDELSENDLKSDLISANTNKSNQYSEKEFEILVKADRLYQQGKRTEAEKLYRQVKKPFAKDSKNSQISQFPEPINDPEQLSPAGKVYWREAQAGFQQGLESKIFVPLQLLSEKNPEFVPGHVLLAQALEKYNKPKEAREVLERASSLFPYNPDVAKARVKALEADEQWLEASIAARQFAIVNPDHSENAEFVNIADKNFGRFRGDLNNQILTTAILGGLGGLLTGDFKSSAFQAVELAKLMLNGESAMGAQLANGYKQQLPLVQDEIVQGYINTIGQDIAKLMGRSEFNYEFYVVQDDSLNAFALPGGKVFIHTGSILNTKSEAELAGLIGHEVGHAVLSHGYQRIANNSLLANLREVIPFGNFFTTLVSRDYSRGNERQSDIIGSRALASYGYAADGLRGFMQTLHERYGSSGQSYASTHPSSKERVRYLEDLITSSGYNRYAFEGVEKHSLIQKRVRELAGK</sequence>
<dbReference type="SUPFAM" id="SSF48452">
    <property type="entry name" value="TPR-like"/>
    <property type="match status" value="1"/>
</dbReference>
<gene>
    <name evidence="9" type="ORF">SR1949_19400</name>
</gene>
<dbReference type="EMBL" id="BJCE01000051">
    <property type="protein sequence ID" value="GCL36834.1"/>
    <property type="molecule type" value="Genomic_DNA"/>
</dbReference>
<dbReference type="GO" id="GO:0051603">
    <property type="term" value="P:proteolysis involved in protein catabolic process"/>
    <property type="evidence" value="ECO:0007669"/>
    <property type="project" value="TreeGrafter"/>
</dbReference>
<protein>
    <submittedName>
        <fullName evidence="9">Peptidase M48, Ste24p</fullName>
    </submittedName>
</protein>
<comment type="cofactor">
    <cofactor evidence="1">
        <name>Zn(2+)</name>
        <dbReference type="ChEBI" id="CHEBI:29105"/>
    </cofactor>
</comment>
<evidence type="ECO:0000256" key="5">
    <source>
        <dbReference type="ARBA" id="ARBA00022833"/>
    </source>
</evidence>
<dbReference type="AlphaFoldDB" id="A0A480A3R6"/>
<keyword evidence="10" id="KW-1185">Reference proteome</keyword>
<feature type="domain" description="Peptidase C-terminal archaeal/bacterial" evidence="8">
    <location>
        <begin position="105"/>
        <end position="172"/>
    </location>
</feature>
<evidence type="ECO:0000256" key="3">
    <source>
        <dbReference type="ARBA" id="ARBA00022723"/>
    </source>
</evidence>
<dbReference type="Gene3D" id="2.60.120.380">
    <property type="match status" value="1"/>
</dbReference>
<evidence type="ECO:0000313" key="9">
    <source>
        <dbReference type="EMBL" id="GCL36834.1"/>
    </source>
</evidence>
<keyword evidence="5" id="KW-0862">Zinc</keyword>
<dbReference type="Pfam" id="PF04151">
    <property type="entry name" value="PPC"/>
    <property type="match status" value="1"/>
</dbReference>
<dbReference type="GO" id="GO:0016020">
    <property type="term" value="C:membrane"/>
    <property type="evidence" value="ECO:0007669"/>
    <property type="project" value="TreeGrafter"/>
</dbReference>
<dbReference type="InterPro" id="IPR011990">
    <property type="entry name" value="TPR-like_helical_dom_sf"/>
</dbReference>
<evidence type="ECO:0000256" key="2">
    <source>
        <dbReference type="ARBA" id="ARBA00022670"/>
    </source>
</evidence>
<dbReference type="GO" id="GO:0004222">
    <property type="term" value="F:metalloendopeptidase activity"/>
    <property type="evidence" value="ECO:0007669"/>
    <property type="project" value="InterPro"/>
</dbReference>
<keyword evidence="4" id="KW-0378">Hydrolase</keyword>
<dbReference type="PANTHER" id="PTHR22726:SF1">
    <property type="entry name" value="METALLOENDOPEPTIDASE OMA1, MITOCHONDRIAL"/>
    <property type="match status" value="1"/>
</dbReference>
<dbReference type="InterPro" id="IPR051156">
    <property type="entry name" value="Mito/Outer_Membr_Metalloprot"/>
</dbReference>
<dbReference type="RefSeq" id="WP_162501871.1">
    <property type="nucleotide sequence ID" value="NZ_BJCE01000051.1"/>
</dbReference>
<feature type="domain" description="Peptidase M48" evidence="7">
    <location>
        <begin position="458"/>
        <end position="622"/>
    </location>
</feature>
<reference evidence="10" key="1">
    <citation type="submission" date="2019-02" db="EMBL/GenBank/DDBJ databases">
        <title>Draft genome sequence of Sphaerospermopsis reniformis NIES-1949.</title>
        <authorList>
            <person name="Yamaguchi H."/>
            <person name="Suzuki S."/>
            <person name="Kawachi M."/>
        </authorList>
    </citation>
    <scope>NUCLEOTIDE SEQUENCE [LARGE SCALE GENOMIC DNA]</scope>
    <source>
        <strain evidence="10">NIES-1949</strain>
    </source>
</reference>
<keyword evidence="2" id="KW-0645">Protease</keyword>
<dbReference type="InterPro" id="IPR007280">
    <property type="entry name" value="Peptidase_C_arc/bac"/>
</dbReference>
<dbReference type="InterPro" id="IPR001915">
    <property type="entry name" value="Peptidase_M48"/>
</dbReference>
<proteinExistence type="predicted"/>
<dbReference type="Gene3D" id="3.30.2010.10">
    <property type="entry name" value="Metalloproteases ('zincins'), catalytic domain"/>
    <property type="match status" value="1"/>
</dbReference>
<dbReference type="Pfam" id="PF13428">
    <property type="entry name" value="TPR_14"/>
    <property type="match status" value="1"/>
</dbReference>
<evidence type="ECO:0000259" key="7">
    <source>
        <dbReference type="Pfam" id="PF01435"/>
    </source>
</evidence>
<dbReference type="Proteomes" id="UP000300142">
    <property type="component" value="Unassembled WGS sequence"/>
</dbReference>
<evidence type="ECO:0000256" key="6">
    <source>
        <dbReference type="ARBA" id="ARBA00023049"/>
    </source>
</evidence>
<organism evidence="9 10">
    <name type="scientific">Sphaerospermopsis reniformis</name>
    <dbReference type="NCBI Taxonomy" id="531300"/>
    <lineage>
        <taxon>Bacteria</taxon>
        <taxon>Bacillati</taxon>
        <taxon>Cyanobacteriota</taxon>
        <taxon>Cyanophyceae</taxon>
        <taxon>Nostocales</taxon>
        <taxon>Aphanizomenonaceae</taxon>
        <taxon>Sphaerospermopsis</taxon>
    </lineage>
</organism>
<keyword evidence="3" id="KW-0479">Metal-binding</keyword>
<accession>A0A480A3R6</accession>
<keyword evidence="6" id="KW-0482">Metalloprotease</keyword>
<evidence type="ECO:0000313" key="10">
    <source>
        <dbReference type="Proteomes" id="UP000300142"/>
    </source>
</evidence>
<evidence type="ECO:0000256" key="4">
    <source>
        <dbReference type="ARBA" id="ARBA00022801"/>
    </source>
</evidence>
<dbReference type="CDD" id="cd07333">
    <property type="entry name" value="M48C_bepA_like"/>
    <property type="match status" value="1"/>
</dbReference>
<dbReference type="Pfam" id="PF01435">
    <property type="entry name" value="Peptidase_M48"/>
    <property type="match status" value="1"/>
</dbReference>
<name>A0A480A3R6_9CYAN</name>
<evidence type="ECO:0000259" key="8">
    <source>
        <dbReference type="Pfam" id="PF04151"/>
    </source>
</evidence>
<dbReference type="PANTHER" id="PTHR22726">
    <property type="entry name" value="METALLOENDOPEPTIDASE OMA1"/>
    <property type="match status" value="1"/>
</dbReference>
<dbReference type="GO" id="GO:0046872">
    <property type="term" value="F:metal ion binding"/>
    <property type="evidence" value="ECO:0007669"/>
    <property type="project" value="UniProtKB-KW"/>
</dbReference>
<dbReference type="Gene3D" id="1.25.40.10">
    <property type="entry name" value="Tetratricopeptide repeat domain"/>
    <property type="match status" value="1"/>
</dbReference>